<keyword evidence="3" id="KW-1185">Reference proteome</keyword>
<feature type="transmembrane region" description="Helical" evidence="1">
    <location>
        <begin position="125"/>
        <end position="143"/>
    </location>
</feature>
<protein>
    <submittedName>
        <fullName evidence="2">Transporter family-2 protein</fullName>
    </submittedName>
</protein>
<accession>A0A1T5D0G3</accession>
<evidence type="ECO:0000313" key="3">
    <source>
        <dbReference type="Proteomes" id="UP000243406"/>
    </source>
</evidence>
<name>A0A1T5D0G3_9FIRM</name>
<dbReference type="InterPro" id="IPR006750">
    <property type="entry name" value="YdcZ"/>
</dbReference>
<dbReference type="Pfam" id="PF04657">
    <property type="entry name" value="DMT_YdcZ"/>
    <property type="match status" value="1"/>
</dbReference>
<dbReference type="RefSeq" id="WP_079590280.1">
    <property type="nucleotide sequence ID" value="NZ_FUYN01000006.1"/>
</dbReference>
<dbReference type="GO" id="GO:0005886">
    <property type="term" value="C:plasma membrane"/>
    <property type="evidence" value="ECO:0007669"/>
    <property type="project" value="TreeGrafter"/>
</dbReference>
<dbReference type="PANTHER" id="PTHR34821">
    <property type="entry name" value="INNER MEMBRANE PROTEIN YDCZ"/>
    <property type="match status" value="1"/>
</dbReference>
<organism evidence="2 3">
    <name type="scientific">Acetoanaerobium noterae</name>
    <dbReference type="NCBI Taxonomy" id="745369"/>
    <lineage>
        <taxon>Bacteria</taxon>
        <taxon>Bacillati</taxon>
        <taxon>Bacillota</taxon>
        <taxon>Clostridia</taxon>
        <taxon>Peptostreptococcales</taxon>
        <taxon>Filifactoraceae</taxon>
        <taxon>Acetoanaerobium</taxon>
    </lineage>
</organism>
<gene>
    <name evidence="2" type="ORF">SAMN02745120_2507</name>
</gene>
<dbReference type="OrthoDB" id="1654616at2"/>
<keyword evidence="1" id="KW-0812">Transmembrane</keyword>
<feature type="transmembrane region" description="Helical" evidence="1">
    <location>
        <begin position="71"/>
        <end position="89"/>
    </location>
</feature>
<feature type="transmembrane region" description="Helical" evidence="1">
    <location>
        <begin position="37"/>
        <end position="59"/>
    </location>
</feature>
<feature type="transmembrane region" description="Helical" evidence="1">
    <location>
        <begin position="96"/>
        <end position="119"/>
    </location>
</feature>
<reference evidence="3" key="1">
    <citation type="submission" date="2017-02" db="EMBL/GenBank/DDBJ databases">
        <authorList>
            <person name="Varghese N."/>
            <person name="Submissions S."/>
        </authorList>
    </citation>
    <scope>NUCLEOTIDE SEQUENCE [LARGE SCALE GENOMIC DNA]</scope>
    <source>
        <strain evidence="3">ATCC 35199</strain>
    </source>
</reference>
<keyword evidence="1" id="KW-0472">Membrane</keyword>
<evidence type="ECO:0000256" key="1">
    <source>
        <dbReference type="SAM" id="Phobius"/>
    </source>
</evidence>
<dbReference type="AlphaFoldDB" id="A0A1T5D0G3"/>
<sequence>MDFLYILSGMLAGTTVVTSRSINANLARKIGLNSSTFFNFIVGLTVSFLVLMVLGDGMGSYSKVDFSSIPSWAYIGSVLGVGVVFLSNYMAVRISAFYLTLLIFIGQLFSGVILDYFVLNSLSTGKLLGGFLVLGGLSYNLLLDKRGM</sequence>
<keyword evidence="1" id="KW-1133">Transmembrane helix</keyword>
<dbReference type="EMBL" id="FUYN01000006">
    <property type="protein sequence ID" value="SKB64970.1"/>
    <property type="molecule type" value="Genomic_DNA"/>
</dbReference>
<dbReference type="Proteomes" id="UP000243406">
    <property type="component" value="Unassembled WGS sequence"/>
</dbReference>
<dbReference type="PANTHER" id="PTHR34821:SF2">
    <property type="entry name" value="INNER MEMBRANE PROTEIN YDCZ"/>
    <property type="match status" value="1"/>
</dbReference>
<evidence type="ECO:0000313" key="2">
    <source>
        <dbReference type="EMBL" id="SKB64970.1"/>
    </source>
</evidence>
<proteinExistence type="predicted"/>